<organism evidence="1 2">
    <name type="scientific">Aldrovandia affinis</name>
    <dbReference type="NCBI Taxonomy" id="143900"/>
    <lineage>
        <taxon>Eukaryota</taxon>
        <taxon>Metazoa</taxon>
        <taxon>Chordata</taxon>
        <taxon>Craniata</taxon>
        <taxon>Vertebrata</taxon>
        <taxon>Euteleostomi</taxon>
        <taxon>Actinopterygii</taxon>
        <taxon>Neopterygii</taxon>
        <taxon>Teleostei</taxon>
        <taxon>Notacanthiformes</taxon>
        <taxon>Halosauridae</taxon>
        <taxon>Aldrovandia</taxon>
    </lineage>
</organism>
<dbReference type="Proteomes" id="UP001221898">
    <property type="component" value="Unassembled WGS sequence"/>
</dbReference>
<reference evidence="1" key="1">
    <citation type="journal article" date="2023" name="Science">
        <title>Genome structures resolve the early diversification of teleost fishes.</title>
        <authorList>
            <person name="Parey E."/>
            <person name="Louis A."/>
            <person name="Montfort J."/>
            <person name="Bouchez O."/>
            <person name="Roques C."/>
            <person name="Iampietro C."/>
            <person name="Lluch J."/>
            <person name="Castinel A."/>
            <person name="Donnadieu C."/>
            <person name="Desvignes T."/>
            <person name="Floi Bucao C."/>
            <person name="Jouanno E."/>
            <person name="Wen M."/>
            <person name="Mejri S."/>
            <person name="Dirks R."/>
            <person name="Jansen H."/>
            <person name="Henkel C."/>
            <person name="Chen W.J."/>
            <person name="Zahm M."/>
            <person name="Cabau C."/>
            <person name="Klopp C."/>
            <person name="Thompson A.W."/>
            <person name="Robinson-Rechavi M."/>
            <person name="Braasch I."/>
            <person name="Lecointre G."/>
            <person name="Bobe J."/>
            <person name="Postlethwait J.H."/>
            <person name="Berthelot C."/>
            <person name="Roest Crollius H."/>
            <person name="Guiguen Y."/>
        </authorList>
    </citation>
    <scope>NUCLEOTIDE SEQUENCE</scope>
    <source>
        <strain evidence="1">NC1722</strain>
    </source>
</reference>
<dbReference type="EMBL" id="JAINUG010000047">
    <property type="protein sequence ID" value="KAJ8405612.1"/>
    <property type="molecule type" value="Genomic_DNA"/>
</dbReference>
<keyword evidence="2" id="KW-1185">Reference proteome</keyword>
<sequence length="94" mass="10849">MTALLKKWSMVFAAHDEDFGYISAILHHIPTGSTSPVWERMLMPYRGCRGKLLWQQCRWTPVPHPTEERMGDTGIGAASGNHWQQWQLEDAELR</sequence>
<evidence type="ECO:0000313" key="2">
    <source>
        <dbReference type="Proteomes" id="UP001221898"/>
    </source>
</evidence>
<evidence type="ECO:0000313" key="1">
    <source>
        <dbReference type="EMBL" id="KAJ8405612.1"/>
    </source>
</evidence>
<name>A0AAD7WQJ6_9TELE</name>
<comment type="caution">
    <text evidence="1">The sequence shown here is derived from an EMBL/GenBank/DDBJ whole genome shotgun (WGS) entry which is preliminary data.</text>
</comment>
<gene>
    <name evidence="1" type="ORF">AAFF_G00315920</name>
</gene>
<proteinExistence type="predicted"/>
<dbReference type="AlphaFoldDB" id="A0AAD7WQJ6"/>
<accession>A0AAD7WQJ6</accession>
<protein>
    <submittedName>
        <fullName evidence="1">Uncharacterized protein</fullName>
    </submittedName>
</protein>